<keyword evidence="3" id="KW-1005">Bacterial flagellum biogenesis</keyword>
<dbReference type="Gene3D" id="1.20.58.300">
    <property type="entry name" value="FlgN-like"/>
    <property type="match status" value="1"/>
</dbReference>
<comment type="caution">
    <text evidence="5">The sequence shown here is derived from an EMBL/GenBank/DDBJ whole genome shotgun (WGS) entry which is preliminary data.</text>
</comment>
<dbReference type="GO" id="GO:0044780">
    <property type="term" value="P:bacterial-type flagellum assembly"/>
    <property type="evidence" value="ECO:0007669"/>
    <property type="project" value="InterPro"/>
</dbReference>
<keyword evidence="5" id="KW-0282">Flagellum</keyword>
<protein>
    <submittedName>
        <fullName evidence="5">Flagellar protein FlgN</fullName>
    </submittedName>
</protein>
<proteinExistence type="inferred from homology"/>
<comment type="function">
    <text evidence="1">Required for the efficient initiation of filament assembly.</text>
</comment>
<dbReference type="Pfam" id="PF05130">
    <property type="entry name" value="FlgN"/>
    <property type="match status" value="1"/>
</dbReference>
<accession>A0A6L7I280</accession>
<feature type="coiled-coil region" evidence="4">
    <location>
        <begin position="30"/>
        <end position="100"/>
    </location>
</feature>
<evidence type="ECO:0000256" key="3">
    <source>
        <dbReference type="ARBA" id="ARBA00022795"/>
    </source>
</evidence>
<name>A0A6L7I280_9GAMM</name>
<dbReference type="SUPFAM" id="SSF140566">
    <property type="entry name" value="FlgN-like"/>
    <property type="match status" value="1"/>
</dbReference>
<evidence type="ECO:0000256" key="1">
    <source>
        <dbReference type="ARBA" id="ARBA00002397"/>
    </source>
</evidence>
<evidence type="ECO:0000256" key="4">
    <source>
        <dbReference type="SAM" id="Coils"/>
    </source>
</evidence>
<keyword evidence="5" id="KW-0969">Cilium</keyword>
<dbReference type="RefSeq" id="WP_160796637.1">
    <property type="nucleotide sequence ID" value="NZ_WRPA01000010.1"/>
</dbReference>
<gene>
    <name evidence="5" type="ORF">GNT65_12475</name>
</gene>
<dbReference type="Proteomes" id="UP000474778">
    <property type="component" value="Unassembled WGS sequence"/>
</dbReference>
<evidence type="ECO:0000313" key="5">
    <source>
        <dbReference type="EMBL" id="MXR69478.1"/>
    </source>
</evidence>
<dbReference type="InterPro" id="IPR007809">
    <property type="entry name" value="FlgN-like"/>
</dbReference>
<keyword evidence="5" id="KW-0966">Cell projection</keyword>
<evidence type="ECO:0000256" key="2">
    <source>
        <dbReference type="ARBA" id="ARBA00007703"/>
    </source>
</evidence>
<organism evidence="5 6">
    <name type="scientific">Shewanella insulae</name>
    <dbReference type="NCBI Taxonomy" id="2681496"/>
    <lineage>
        <taxon>Bacteria</taxon>
        <taxon>Pseudomonadati</taxon>
        <taxon>Pseudomonadota</taxon>
        <taxon>Gammaproteobacteria</taxon>
        <taxon>Alteromonadales</taxon>
        <taxon>Shewanellaceae</taxon>
        <taxon>Shewanella</taxon>
    </lineage>
</organism>
<comment type="similarity">
    <text evidence="2">Belongs to the FlgN family.</text>
</comment>
<keyword evidence="4" id="KW-0175">Coiled coil</keyword>
<dbReference type="InterPro" id="IPR036679">
    <property type="entry name" value="FlgN-like_sf"/>
</dbReference>
<keyword evidence="6" id="KW-1185">Reference proteome</keyword>
<dbReference type="EMBL" id="WRPA01000010">
    <property type="protein sequence ID" value="MXR69478.1"/>
    <property type="molecule type" value="Genomic_DNA"/>
</dbReference>
<sequence length="141" mass="15361">MTQITDIIANQHKLLDSLKLTITAEKDALIAQDADQLLRLANEKAQLLNEIKLGDTELAAHPELGRLTQEPQLIAQIDDAKQALAECKQLNEQNSALIEHSMASVNRFSQALQASRNANSLTYDGKGKTSTISTLGNNLKA</sequence>
<evidence type="ECO:0000313" key="6">
    <source>
        <dbReference type="Proteomes" id="UP000474778"/>
    </source>
</evidence>
<reference evidence="5 6" key="1">
    <citation type="submission" date="2019-12" db="EMBL/GenBank/DDBJ databases">
        <title>Shewanella insulae sp. nov., isolated from a tidal flat.</title>
        <authorList>
            <person name="Yoon J.-H."/>
        </authorList>
    </citation>
    <scope>NUCLEOTIDE SEQUENCE [LARGE SCALE GENOMIC DNA]</scope>
    <source>
        <strain evidence="5 6">JBTF-M18</strain>
    </source>
</reference>
<dbReference type="AlphaFoldDB" id="A0A6L7I280"/>